<dbReference type="Proteomes" id="UP000446658">
    <property type="component" value="Unassembled WGS sequence"/>
</dbReference>
<dbReference type="AlphaFoldDB" id="A0A844GEN5"/>
<proteinExistence type="predicted"/>
<comment type="caution">
    <text evidence="2">The sequence shown here is derived from an EMBL/GenBank/DDBJ whole genome shotgun (WGS) entry which is preliminary data.</text>
</comment>
<feature type="region of interest" description="Disordered" evidence="1">
    <location>
        <begin position="82"/>
        <end position="101"/>
    </location>
</feature>
<evidence type="ECO:0000256" key="1">
    <source>
        <dbReference type="SAM" id="MobiDB-lite"/>
    </source>
</evidence>
<dbReference type="RefSeq" id="WP_230370874.1">
    <property type="nucleotide sequence ID" value="NZ_WLYX01000001.1"/>
</dbReference>
<name>A0A844GEN5_9NEIS</name>
<sequence>MSEAVSLAEAASVRVPEPVVVKPSRLAELPKGNDELASVQPVPAVAPALPVEVEADQVTPSVVPVAAELAQPSVVPPAAFENKPAAEYETEESLPHPSTAAGTVITGAAITTPAGDPEMSEIDAKLELAKLYREMGDNDAALALMAEIGAQW</sequence>
<evidence type="ECO:0000313" key="3">
    <source>
        <dbReference type="Proteomes" id="UP000446658"/>
    </source>
</evidence>
<organism evidence="2 3">
    <name type="scientific">Paludibacterium denitrificans</name>
    <dbReference type="NCBI Taxonomy" id="2675226"/>
    <lineage>
        <taxon>Bacteria</taxon>
        <taxon>Pseudomonadati</taxon>
        <taxon>Pseudomonadota</taxon>
        <taxon>Betaproteobacteria</taxon>
        <taxon>Neisseriales</taxon>
        <taxon>Chromobacteriaceae</taxon>
        <taxon>Paludibacterium</taxon>
    </lineage>
</organism>
<dbReference type="InterPro" id="IPR038440">
    <property type="entry name" value="FimV_C_sf"/>
</dbReference>
<dbReference type="EMBL" id="WLYX01000001">
    <property type="protein sequence ID" value="MTD33780.1"/>
    <property type="molecule type" value="Genomic_DNA"/>
</dbReference>
<reference evidence="2 3" key="1">
    <citation type="submission" date="2019-11" db="EMBL/GenBank/DDBJ databases">
        <title>Draft genome sequence of Paludibacterium sp. dN18-1.</title>
        <authorList>
            <person name="Im W.-T."/>
        </authorList>
    </citation>
    <scope>NUCLEOTIDE SEQUENCE [LARGE SCALE GENOMIC DNA]</scope>
    <source>
        <strain evidence="3">dN 18-1</strain>
    </source>
</reference>
<keyword evidence="3" id="KW-1185">Reference proteome</keyword>
<gene>
    <name evidence="2" type="ORF">GKE73_14205</name>
</gene>
<dbReference type="Gene3D" id="1.20.58.2200">
    <property type="match status" value="1"/>
</dbReference>
<protein>
    <submittedName>
        <fullName evidence="2">Uncharacterized protein</fullName>
    </submittedName>
</protein>
<accession>A0A844GEN5</accession>
<evidence type="ECO:0000313" key="2">
    <source>
        <dbReference type="EMBL" id="MTD33780.1"/>
    </source>
</evidence>